<organism evidence="1 2">
    <name type="scientific">Hydnum rufescens UP504</name>
    <dbReference type="NCBI Taxonomy" id="1448309"/>
    <lineage>
        <taxon>Eukaryota</taxon>
        <taxon>Fungi</taxon>
        <taxon>Dikarya</taxon>
        <taxon>Basidiomycota</taxon>
        <taxon>Agaricomycotina</taxon>
        <taxon>Agaricomycetes</taxon>
        <taxon>Cantharellales</taxon>
        <taxon>Hydnaceae</taxon>
        <taxon>Hydnum</taxon>
    </lineage>
</organism>
<dbReference type="Proteomes" id="UP000886523">
    <property type="component" value="Unassembled WGS sequence"/>
</dbReference>
<accession>A0A9P6AFC2</accession>
<comment type="caution">
    <text evidence="1">The sequence shown here is derived from an EMBL/GenBank/DDBJ whole genome shotgun (WGS) entry which is preliminary data.</text>
</comment>
<protein>
    <submittedName>
        <fullName evidence="1">Uncharacterized protein</fullName>
    </submittedName>
</protein>
<gene>
    <name evidence="1" type="ORF">BS47DRAFT_661134</name>
</gene>
<sequence length="132" mass="14517">MPISRGPFRGFYLRTPLVALISVVLSAFCSNILDPPMIPAQDGTHLFFPTSNVSSRSGILPLRGPLPIHFRHPFCNDNSQIPGGLPGEPQGTSGRDVAEAFTFSEFILRDLVQWDISSHPSVRIAYSHSSKR</sequence>
<dbReference type="EMBL" id="MU129215">
    <property type="protein sequence ID" value="KAF9504542.1"/>
    <property type="molecule type" value="Genomic_DNA"/>
</dbReference>
<reference evidence="1" key="1">
    <citation type="journal article" date="2020" name="Nat. Commun.">
        <title>Large-scale genome sequencing of mycorrhizal fungi provides insights into the early evolution of symbiotic traits.</title>
        <authorList>
            <person name="Miyauchi S."/>
            <person name="Kiss E."/>
            <person name="Kuo A."/>
            <person name="Drula E."/>
            <person name="Kohler A."/>
            <person name="Sanchez-Garcia M."/>
            <person name="Morin E."/>
            <person name="Andreopoulos B."/>
            <person name="Barry K.W."/>
            <person name="Bonito G."/>
            <person name="Buee M."/>
            <person name="Carver A."/>
            <person name="Chen C."/>
            <person name="Cichocki N."/>
            <person name="Clum A."/>
            <person name="Culley D."/>
            <person name="Crous P.W."/>
            <person name="Fauchery L."/>
            <person name="Girlanda M."/>
            <person name="Hayes R.D."/>
            <person name="Keri Z."/>
            <person name="LaButti K."/>
            <person name="Lipzen A."/>
            <person name="Lombard V."/>
            <person name="Magnuson J."/>
            <person name="Maillard F."/>
            <person name="Murat C."/>
            <person name="Nolan M."/>
            <person name="Ohm R.A."/>
            <person name="Pangilinan J."/>
            <person name="Pereira M.F."/>
            <person name="Perotto S."/>
            <person name="Peter M."/>
            <person name="Pfister S."/>
            <person name="Riley R."/>
            <person name="Sitrit Y."/>
            <person name="Stielow J.B."/>
            <person name="Szollosi G."/>
            <person name="Zifcakova L."/>
            <person name="Stursova M."/>
            <person name="Spatafora J.W."/>
            <person name="Tedersoo L."/>
            <person name="Vaario L.M."/>
            <person name="Yamada A."/>
            <person name="Yan M."/>
            <person name="Wang P."/>
            <person name="Xu J."/>
            <person name="Bruns T."/>
            <person name="Baldrian P."/>
            <person name="Vilgalys R."/>
            <person name="Dunand C."/>
            <person name="Henrissat B."/>
            <person name="Grigoriev I.V."/>
            <person name="Hibbett D."/>
            <person name="Nagy L.G."/>
            <person name="Martin F.M."/>
        </authorList>
    </citation>
    <scope>NUCLEOTIDE SEQUENCE</scope>
    <source>
        <strain evidence="1">UP504</strain>
    </source>
</reference>
<name>A0A9P6AFC2_9AGAM</name>
<evidence type="ECO:0000313" key="1">
    <source>
        <dbReference type="EMBL" id="KAF9504542.1"/>
    </source>
</evidence>
<keyword evidence="2" id="KW-1185">Reference proteome</keyword>
<dbReference type="AlphaFoldDB" id="A0A9P6AFC2"/>
<evidence type="ECO:0000313" key="2">
    <source>
        <dbReference type="Proteomes" id="UP000886523"/>
    </source>
</evidence>
<proteinExistence type="predicted"/>